<accession>A0ACB8RG34</accession>
<sequence length="201" mass="21352">MSKERSLKARRDAESSHRHAPAYSLLALARVITLHHALAPEAPHPPPHAAPAVALRVAHLAHARARVPLARACIARAAHPRAAPARAPPPPPPHPLAAAGRRSDAHDDRGQREYRDAVARQPAAPRARAAPAQLGWARRAAGVVPPAPVFAVEKSRRAEPRIVGSSEDAVLAGWFDATPADGDLGPEDGENECDDEHKGFV</sequence>
<gene>
    <name evidence="1" type="ORF">FA95DRAFT_1610112</name>
</gene>
<dbReference type="EMBL" id="MU276061">
    <property type="protein sequence ID" value="KAI0042533.1"/>
    <property type="molecule type" value="Genomic_DNA"/>
</dbReference>
<dbReference type="Proteomes" id="UP000814033">
    <property type="component" value="Unassembled WGS sequence"/>
</dbReference>
<comment type="caution">
    <text evidence="1">The sequence shown here is derived from an EMBL/GenBank/DDBJ whole genome shotgun (WGS) entry which is preliminary data.</text>
</comment>
<protein>
    <submittedName>
        <fullName evidence="1">Uncharacterized protein</fullName>
    </submittedName>
</protein>
<organism evidence="1 2">
    <name type="scientific">Auriscalpium vulgare</name>
    <dbReference type="NCBI Taxonomy" id="40419"/>
    <lineage>
        <taxon>Eukaryota</taxon>
        <taxon>Fungi</taxon>
        <taxon>Dikarya</taxon>
        <taxon>Basidiomycota</taxon>
        <taxon>Agaricomycotina</taxon>
        <taxon>Agaricomycetes</taxon>
        <taxon>Russulales</taxon>
        <taxon>Auriscalpiaceae</taxon>
        <taxon>Auriscalpium</taxon>
    </lineage>
</organism>
<keyword evidence="2" id="KW-1185">Reference proteome</keyword>
<reference evidence="1" key="1">
    <citation type="submission" date="2021-02" db="EMBL/GenBank/DDBJ databases">
        <authorList>
            <consortium name="DOE Joint Genome Institute"/>
            <person name="Ahrendt S."/>
            <person name="Looney B.P."/>
            <person name="Miyauchi S."/>
            <person name="Morin E."/>
            <person name="Drula E."/>
            <person name="Courty P.E."/>
            <person name="Chicoki N."/>
            <person name="Fauchery L."/>
            <person name="Kohler A."/>
            <person name="Kuo A."/>
            <person name="Labutti K."/>
            <person name="Pangilinan J."/>
            <person name="Lipzen A."/>
            <person name="Riley R."/>
            <person name="Andreopoulos W."/>
            <person name="He G."/>
            <person name="Johnson J."/>
            <person name="Barry K.W."/>
            <person name="Grigoriev I.V."/>
            <person name="Nagy L."/>
            <person name="Hibbett D."/>
            <person name="Henrissat B."/>
            <person name="Matheny P.B."/>
            <person name="Labbe J."/>
            <person name="Martin F."/>
        </authorList>
    </citation>
    <scope>NUCLEOTIDE SEQUENCE</scope>
    <source>
        <strain evidence="1">FP105234-sp</strain>
    </source>
</reference>
<proteinExistence type="predicted"/>
<evidence type="ECO:0000313" key="2">
    <source>
        <dbReference type="Proteomes" id="UP000814033"/>
    </source>
</evidence>
<reference evidence="1" key="2">
    <citation type="journal article" date="2022" name="New Phytol.">
        <title>Evolutionary transition to the ectomycorrhizal habit in the genomes of a hyperdiverse lineage of mushroom-forming fungi.</title>
        <authorList>
            <person name="Looney B."/>
            <person name="Miyauchi S."/>
            <person name="Morin E."/>
            <person name="Drula E."/>
            <person name="Courty P.E."/>
            <person name="Kohler A."/>
            <person name="Kuo A."/>
            <person name="LaButti K."/>
            <person name="Pangilinan J."/>
            <person name="Lipzen A."/>
            <person name="Riley R."/>
            <person name="Andreopoulos W."/>
            <person name="He G."/>
            <person name="Johnson J."/>
            <person name="Nolan M."/>
            <person name="Tritt A."/>
            <person name="Barry K.W."/>
            <person name="Grigoriev I.V."/>
            <person name="Nagy L.G."/>
            <person name="Hibbett D."/>
            <person name="Henrissat B."/>
            <person name="Matheny P.B."/>
            <person name="Labbe J."/>
            <person name="Martin F.M."/>
        </authorList>
    </citation>
    <scope>NUCLEOTIDE SEQUENCE</scope>
    <source>
        <strain evidence="1">FP105234-sp</strain>
    </source>
</reference>
<evidence type="ECO:0000313" key="1">
    <source>
        <dbReference type="EMBL" id="KAI0042533.1"/>
    </source>
</evidence>
<name>A0ACB8RG34_9AGAM</name>